<dbReference type="AlphaFoldDB" id="A0A0A9WC20"/>
<feature type="region of interest" description="Disordered" evidence="1">
    <location>
        <begin position="62"/>
        <end position="99"/>
    </location>
</feature>
<dbReference type="EMBL" id="GBRD01012228">
    <property type="protein sequence ID" value="JAG53596.1"/>
    <property type="molecule type" value="Transcribed_RNA"/>
</dbReference>
<evidence type="ECO:0000256" key="1">
    <source>
        <dbReference type="SAM" id="MobiDB-lite"/>
    </source>
</evidence>
<reference evidence="2" key="2">
    <citation type="submission" date="2014-07" db="EMBL/GenBank/DDBJ databases">
        <authorList>
            <person name="Hull J."/>
        </authorList>
    </citation>
    <scope>NUCLEOTIDE SEQUENCE</scope>
</reference>
<organism evidence="2">
    <name type="scientific">Lygus hesperus</name>
    <name type="common">Western plant bug</name>
    <dbReference type="NCBI Taxonomy" id="30085"/>
    <lineage>
        <taxon>Eukaryota</taxon>
        <taxon>Metazoa</taxon>
        <taxon>Ecdysozoa</taxon>
        <taxon>Arthropoda</taxon>
        <taxon>Hexapoda</taxon>
        <taxon>Insecta</taxon>
        <taxon>Pterygota</taxon>
        <taxon>Neoptera</taxon>
        <taxon>Paraneoptera</taxon>
        <taxon>Hemiptera</taxon>
        <taxon>Heteroptera</taxon>
        <taxon>Panheteroptera</taxon>
        <taxon>Cimicomorpha</taxon>
        <taxon>Miridae</taxon>
        <taxon>Mirini</taxon>
        <taxon>Lygus</taxon>
    </lineage>
</organism>
<reference evidence="2" key="1">
    <citation type="journal article" date="2014" name="PLoS ONE">
        <title>Transcriptome-Based Identification of ABC Transporters in the Western Tarnished Plant Bug Lygus hesperus.</title>
        <authorList>
            <person name="Hull J.J."/>
            <person name="Chaney K."/>
            <person name="Geib S.M."/>
            <person name="Fabrick J.A."/>
            <person name="Brent C.S."/>
            <person name="Walsh D."/>
            <person name="Lavine L.C."/>
        </authorList>
    </citation>
    <scope>NUCLEOTIDE SEQUENCE</scope>
</reference>
<reference evidence="3" key="3">
    <citation type="submission" date="2014-09" db="EMBL/GenBank/DDBJ databases">
        <authorList>
            <person name="Magalhaes I.L.F."/>
            <person name="Oliveira U."/>
            <person name="Santos F.R."/>
            <person name="Vidigal T.H.D.A."/>
            <person name="Brescovit A.D."/>
            <person name="Santos A.J."/>
        </authorList>
    </citation>
    <scope>NUCLEOTIDE SEQUENCE</scope>
</reference>
<proteinExistence type="predicted"/>
<protein>
    <submittedName>
        <fullName evidence="2">Uncharacterized protein</fullName>
    </submittedName>
</protein>
<dbReference type="EMBL" id="GBHO01039556">
    <property type="protein sequence ID" value="JAG04048.1"/>
    <property type="molecule type" value="Transcribed_RNA"/>
</dbReference>
<accession>A0A0A9WC20</accession>
<gene>
    <name evidence="2" type="ORF">CM83_100674</name>
</gene>
<name>A0A0A9WC20_LYGHE</name>
<evidence type="ECO:0000313" key="3">
    <source>
        <dbReference type="EMBL" id="JAG53596.1"/>
    </source>
</evidence>
<sequence length="99" mass="11187">MSSPMIPGEDNEEFPNVRYDWSYFRQDSRATLGELLEMQDFLEGRRSNSRFQVGCTIRVLKKALPQDDASNNSRMDGSSSSNSRQENGPVISINTNHAT</sequence>
<evidence type="ECO:0000313" key="2">
    <source>
        <dbReference type="EMBL" id="JAG04048.1"/>
    </source>
</evidence>
<feature type="compositionally biased region" description="Low complexity" evidence="1">
    <location>
        <begin position="70"/>
        <end position="83"/>
    </location>
</feature>